<evidence type="ECO:0000256" key="1">
    <source>
        <dbReference type="ARBA" id="ARBA00001946"/>
    </source>
</evidence>
<keyword evidence="4" id="KW-0479">Metal-binding</keyword>
<dbReference type="CDD" id="cd00685">
    <property type="entry name" value="Trans_IPPS_HT"/>
    <property type="match status" value="1"/>
</dbReference>
<evidence type="ECO:0000256" key="6">
    <source>
        <dbReference type="RuleBase" id="RU004466"/>
    </source>
</evidence>
<dbReference type="EMBL" id="BONZ01000070">
    <property type="protein sequence ID" value="GIH18671.1"/>
    <property type="molecule type" value="Genomic_DNA"/>
</dbReference>
<evidence type="ECO:0000256" key="5">
    <source>
        <dbReference type="ARBA" id="ARBA00022842"/>
    </source>
</evidence>
<keyword evidence="5" id="KW-0460">Magnesium</keyword>
<dbReference type="GO" id="GO:0004659">
    <property type="term" value="F:prenyltransferase activity"/>
    <property type="evidence" value="ECO:0007669"/>
    <property type="project" value="InterPro"/>
</dbReference>
<dbReference type="GO" id="GO:0008299">
    <property type="term" value="P:isoprenoid biosynthetic process"/>
    <property type="evidence" value="ECO:0007669"/>
    <property type="project" value="InterPro"/>
</dbReference>
<comment type="cofactor">
    <cofactor evidence="1">
        <name>Mg(2+)</name>
        <dbReference type="ChEBI" id="CHEBI:18420"/>
    </cofactor>
</comment>
<comment type="caution">
    <text evidence="7">The sequence shown here is derived from an EMBL/GenBank/DDBJ whole genome shotgun (WGS) entry which is preliminary data.</text>
</comment>
<sequence>MNLAPADRADLRFRVERALNSFLSRQRARLVGIDPALRPVADAIEDFVLNGGKRLRPAFAYWGYRGAGGEDSDEVVAALAALEFVQASALIHDDVMDGSDTRRGRPSVHRRFTDAHLADGWAGDPQGYGTAAAILLGDICLAWSDELLHGSGLKPVTLARARPDFDEMRTEVSAGQYLDVLAQVTGDTSVERAGTIARYKSAKYTVERPLLFGAALADAPAPVRAAFSRYGLPLGEAFQLRDDILGVYGDPTRTGKPAGDDLREGKRTYLVAVAFEAAGPAGRRTLRAGLGNPDLDGAGVTQLRQIIEETGALERTERRIDELTAEALIALDGVYLDGEALKMLHELAEAATRRLD</sequence>
<dbReference type="SFLD" id="SFLDG01017">
    <property type="entry name" value="Polyprenyl_Transferase_Like"/>
    <property type="match status" value="1"/>
</dbReference>
<reference evidence="7" key="1">
    <citation type="submission" date="2021-01" db="EMBL/GenBank/DDBJ databases">
        <title>Whole genome shotgun sequence of Rugosimonospora africana NBRC 104875.</title>
        <authorList>
            <person name="Komaki H."/>
            <person name="Tamura T."/>
        </authorList>
    </citation>
    <scope>NUCLEOTIDE SEQUENCE</scope>
    <source>
        <strain evidence="7">NBRC 104875</strain>
    </source>
</reference>
<dbReference type="PROSITE" id="PS00723">
    <property type="entry name" value="POLYPRENYL_SYNTHASE_1"/>
    <property type="match status" value="1"/>
</dbReference>
<evidence type="ECO:0000256" key="3">
    <source>
        <dbReference type="ARBA" id="ARBA00022679"/>
    </source>
</evidence>
<evidence type="ECO:0000256" key="4">
    <source>
        <dbReference type="ARBA" id="ARBA00022723"/>
    </source>
</evidence>
<dbReference type="SUPFAM" id="SSF48576">
    <property type="entry name" value="Terpenoid synthases"/>
    <property type="match status" value="1"/>
</dbReference>
<dbReference type="InterPro" id="IPR000092">
    <property type="entry name" value="Polyprenyl_synt"/>
</dbReference>
<dbReference type="Gene3D" id="1.10.600.10">
    <property type="entry name" value="Farnesyl Diphosphate Synthase"/>
    <property type="match status" value="1"/>
</dbReference>
<dbReference type="InterPro" id="IPR033749">
    <property type="entry name" value="Polyprenyl_synt_CS"/>
</dbReference>
<dbReference type="Proteomes" id="UP000642748">
    <property type="component" value="Unassembled WGS sequence"/>
</dbReference>
<dbReference type="PANTHER" id="PTHR12001">
    <property type="entry name" value="GERANYLGERANYL PYROPHOSPHATE SYNTHASE"/>
    <property type="match status" value="1"/>
</dbReference>
<evidence type="ECO:0000313" key="8">
    <source>
        <dbReference type="Proteomes" id="UP000642748"/>
    </source>
</evidence>
<evidence type="ECO:0000256" key="2">
    <source>
        <dbReference type="ARBA" id="ARBA00006706"/>
    </source>
</evidence>
<evidence type="ECO:0000313" key="7">
    <source>
        <dbReference type="EMBL" id="GIH18671.1"/>
    </source>
</evidence>
<proteinExistence type="inferred from homology"/>
<dbReference type="SFLD" id="SFLDS00005">
    <property type="entry name" value="Isoprenoid_Synthase_Type_I"/>
    <property type="match status" value="1"/>
</dbReference>
<comment type="similarity">
    <text evidence="2 6">Belongs to the FPP/GGPP synthase family.</text>
</comment>
<dbReference type="RefSeq" id="WP_239134178.1">
    <property type="nucleotide sequence ID" value="NZ_BONZ01000070.1"/>
</dbReference>
<dbReference type="Pfam" id="PF00348">
    <property type="entry name" value="polyprenyl_synt"/>
    <property type="match status" value="1"/>
</dbReference>
<keyword evidence="3 6" id="KW-0808">Transferase</keyword>
<organism evidence="7 8">
    <name type="scientific">Rugosimonospora africana</name>
    <dbReference type="NCBI Taxonomy" id="556532"/>
    <lineage>
        <taxon>Bacteria</taxon>
        <taxon>Bacillati</taxon>
        <taxon>Actinomycetota</taxon>
        <taxon>Actinomycetes</taxon>
        <taxon>Micromonosporales</taxon>
        <taxon>Micromonosporaceae</taxon>
        <taxon>Rugosimonospora</taxon>
    </lineage>
</organism>
<dbReference type="PANTHER" id="PTHR12001:SF85">
    <property type="entry name" value="SHORT CHAIN ISOPRENYL DIPHOSPHATE SYNTHASE"/>
    <property type="match status" value="1"/>
</dbReference>
<keyword evidence="8" id="KW-1185">Reference proteome</keyword>
<dbReference type="GO" id="GO:0046872">
    <property type="term" value="F:metal ion binding"/>
    <property type="evidence" value="ECO:0007669"/>
    <property type="project" value="UniProtKB-KW"/>
</dbReference>
<dbReference type="AlphaFoldDB" id="A0A8J3VUF3"/>
<dbReference type="PROSITE" id="PS00444">
    <property type="entry name" value="POLYPRENYL_SYNTHASE_2"/>
    <property type="match status" value="1"/>
</dbReference>
<name>A0A8J3VUF3_9ACTN</name>
<protein>
    <submittedName>
        <fullName evidence="7">Geranylgeranyl pyrophosphate synthase</fullName>
    </submittedName>
</protein>
<dbReference type="InterPro" id="IPR008949">
    <property type="entry name" value="Isoprenoid_synthase_dom_sf"/>
</dbReference>
<gene>
    <name evidence="7" type="ORF">Raf01_68430</name>
</gene>
<accession>A0A8J3VUF3</accession>